<gene>
    <name evidence="3" type="ORF">AMC81_PB00037</name>
    <name evidence="4" type="ORF">HER27_025405</name>
</gene>
<dbReference type="EMBL" id="CP064933">
    <property type="protein sequence ID" value="QPK11672.1"/>
    <property type="molecule type" value="Genomic_DNA"/>
</dbReference>
<reference evidence="4 6" key="2">
    <citation type="submission" date="2020-11" db="EMBL/GenBank/DDBJ databases">
        <title>Indigenous Rhizobia Nodulating Common beans in Western Kenya.</title>
        <authorList>
            <person name="Wekesa C.S."/>
            <person name="Oelmueller R."/>
            <person name="Furch A.C."/>
        </authorList>
    </citation>
    <scope>NUCLEOTIDE SEQUENCE [LARGE SCALE GENOMIC DNA]</scope>
    <source>
        <strain evidence="6">BS3</strain>
        <strain evidence="4">S3</strain>
        <plasmid evidence="4 6">pBS3b</plasmid>
    </source>
</reference>
<dbReference type="Gene3D" id="3.40.50.720">
    <property type="entry name" value="NAD(P)-binding Rossmann-like Domain"/>
    <property type="match status" value="1"/>
</dbReference>
<dbReference type="EMBL" id="CP013570">
    <property type="protein sequence ID" value="ANL87176.1"/>
    <property type="molecule type" value="Genomic_DNA"/>
</dbReference>
<keyword evidence="1" id="KW-1133">Transmembrane helix</keyword>
<keyword evidence="1" id="KW-0812">Transmembrane</keyword>
<evidence type="ECO:0000313" key="6">
    <source>
        <dbReference type="Proteomes" id="UP000540266"/>
    </source>
</evidence>
<accession>A0A192THE2</accession>
<dbReference type="AlphaFoldDB" id="A0A192THE2"/>
<dbReference type="CDD" id="cd08946">
    <property type="entry name" value="SDR_e"/>
    <property type="match status" value="1"/>
</dbReference>
<dbReference type="Pfam" id="PF04321">
    <property type="entry name" value="RmlD_sub_bind"/>
    <property type="match status" value="1"/>
</dbReference>
<dbReference type="SUPFAM" id="SSF51735">
    <property type="entry name" value="NAD(P)-binding Rossmann-fold domains"/>
    <property type="match status" value="1"/>
</dbReference>
<evidence type="ECO:0000313" key="5">
    <source>
        <dbReference type="Proteomes" id="UP000078551"/>
    </source>
</evidence>
<keyword evidence="5" id="KW-1185">Reference proteome</keyword>
<dbReference type="GeneID" id="45959664"/>
<dbReference type="PANTHER" id="PTHR43245">
    <property type="entry name" value="BIFUNCTIONAL POLYMYXIN RESISTANCE PROTEIN ARNA"/>
    <property type="match status" value="1"/>
</dbReference>
<name>A0A192THE2_9HYPH</name>
<keyword evidence="1" id="KW-0472">Membrane</keyword>
<dbReference type="RefSeq" id="WP_064825899.1">
    <property type="nucleotide sequence ID" value="NZ_CP013533.1"/>
</dbReference>
<evidence type="ECO:0000313" key="3">
    <source>
        <dbReference type="EMBL" id="ANL87176.1"/>
    </source>
</evidence>
<evidence type="ECO:0000313" key="4">
    <source>
        <dbReference type="EMBL" id="QPK11672.1"/>
    </source>
</evidence>
<organism evidence="4 6">
    <name type="scientific">Rhizobium phaseoli</name>
    <dbReference type="NCBI Taxonomy" id="396"/>
    <lineage>
        <taxon>Bacteria</taxon>
        <taxon>Pseudomonadati</taxon>
        <taxon>Pseudomonadota</taxon>
        <taxon>Alphaproteobacteria</taxon>
        <taxon>Hyphomicrobiales</taxon>
        <taxon>Rhizobiaceae</taxon>
        <taxon>Rhizobium/Agrobacterium group</taxon>
        <taxon>Rhizobium</taxon>
    </lineage>
</organism>
<geneLocation type="plasmid" evidence="3 5">
    <name>pRphaN771b</name>
</geneLocation>
<dbReference type="InterPro" id="IPR036291">
    <property type="entry name" value="NAD(P)-bd_dom_sf"/>
</dbReference>
<protein>
    <submittedName>
        <fullName evidence="4">NAD(P)-dependent oxidoreductase</fullName>
    </submittedName>
    <submittedName>
        <fullName evidence="3">NAD-dependent epimerase/dehydratase family protein</fullName>
    </submittedName>
</protein>
<evidence type="ECO:0000256" key="1">
    <source>
        <dbReference type="SAM" id="Phobius"/>
    </source>
</evidence>
<dbReference type="InterPro" id="IPR050177">
    <property type="entry name" value="Lipid_A_modif_metabolic_enz"/>
</dbReference>
<dbReference type="Proteomes" id="UP000078551">
    <property type="component" value="Plasmid pRphaN771b"/>
</dbReference>
<proteinExistence type="predicted"/>
<sequence length="405" mass="43776">MAPRLIITGSTGYIGARLAATARERRFDVVEFGRGSGAKWRIGDEPAVSDLEGAAAVIHLAHSWATEPQAAEENNINISGTVKLAEAARAAGVPHFVFSSSTSSRREALNVYGRTKFRIEQHLTASSAAPIVRIARIGLVYGGPRVAMYGLMAKLAGLSPLLPMIGLSRKVQPIHLDEVAAGLLALATREDLQPQTFVLAHEKPISFAAWLGILRRSQGKGKLHFIPIPLGFALFACRMTRLVPLIPTVDPERVLGLAGAAPMESAESLRLLGLNPADPTMALTREFAQTDQEESHGEAKALLQYLGITPTPVQLQRLDEGLRREGLSPLGLSPRLIRNPRLLAFFEPPADHTQHRLARALYLADLASEPERYSAKKSGLFGAVLAIAGDVLLFPLRALLAGRYR</sequence>
<geneLocation type="plasmid" evidence="4 6">
    <name>pBS3b</name>
</geneLocation>
<keyword evidence="4" id="KW-0614">Plasmid</keyword>
<feature type="domain" description="RmlD-like substrate binding" evidence="2">
    <location>
        <begin position="4"/>
        <end position="201"/>
    </location>
</feature>
<feature type="transmembrane region" description="Helical" evidence="1">
    <location>
        <begin position="380"/>
        <end position="400"/>
    </location>
</feature>
<dbReference type="InterPro" id="IPR029903">
    <property type="entry name" value="RmlD-like-bd"/>
</dbReference>
<dbReference type="Proteomes" id="UP000540266">
    <property type="component" value="Plasmid pBS3b"/>
</dbReference>
<reference evidence="3 5" key="1">
    <citation type="submission" date="2015-11" db="EMBL/GenBank/DDBJ databases">
        <title>The limits of bacterial species coexistence and the symbiotic plasmid transference in sympatric Rhizobium populations.</title>
        <authorList>
            <person name="Perez-Carrascal O.M."/>
            <person name="VanInsberghe D."/>
            <person name="Juarez S."/>
            <person name="Polz M.F."/>
            <person name="Vinuesa P."/>
            <person name="Gonzalez V."/>
        </authorList>
    </citation>
    <scope>NUCLEOTIDE SEQUENCE [LARGE SCALE GENOMIC DNA]</scope>
    <source>
        <strain evidence="3 5">N771</strain>
        <plasmid evidence="3 5">pRphaN771b</plasmid>
    </source>
</reference>
<evidence type="ECO:0000259" key="2">
    <source>
        <dbReference type="Pfam" id="PF04321"/>
    </source>
</evidence>